<keyword evidence="4" id="KW-1185">Reference proteome</keyword>
<proteinExistence type="predicted"/>
<feature type="transmembrane region" description="Helical" evidence="1">
    <location>
        <begin position="207"/>
        <end position="225"/>
    </location>
</feature>
<evidence type="ECO:0000256" key="2">
    <source>
        <dbReference type="SAM" id="SignalP"/>
    </source>
</evidence>
<keyword evidence="1" id="KW-1133">Transmembrane helix</keyword>
<sequence>MIAIRTTFAQLMAGLVAGLLVALGCSLVPGAATAAPAAAAIDCEDLDLANTTAVVEKADAVSDVFAGKVRSAKAVTAIGGGAGRAGQEDKPRQPSDWEHAVQVTASFRTELQPGDQVPVFTTPLATDGLGKLEIGATYLFFVTTEAGMDHYDAEPCSGTMPLRGGLSAQQQSALEDALGDASGGVMPEVELSAPSDGTRSIPEWSRLAAPGAAVTLIGVLGLMLLSRVGSRRA</sequence>
<reference evidence="3 4" key="2">
    <citation type="submission" date="2019-09" db="EMBL/GenBank/DDBJ databases">
        <authorList>
            <person name="Jin C."/>
        </authorList>
    </citation>
    <scope>NUCLEOTIDE SEQUENCE [LARGE SCALE GENOMIC DNA]</scope>
    <source>
        <strain evidence="3 4">BN130099</strain>
    </source>
</reference>
<dbReference type="Proteomes" id="UP000325003">
    <property type="component" value="Unassembled WGS sequence"/>
</dbReference>
<keyword evidence="1" id="KW-0812">Transmembrane</keyword>
<dbReference type="PROSITE" id="PS51257">
    <property type="entry name" value="PROKAR_LIPOPROTEIN"/>
    <property type="match status" value="1"/>
</dbReference>
<reference evidence="3 4" key="1">
    <citation type="submission" date="2019-09" db="EMBL/GenBank/DDBJ databases">
        <title>Nocardioides panacisoli sp. nov., isolated from the soil of a ginseng field.</title>
        <authorList>
            <person name="Cho C."/>
        </authorList>
    </citation>
    <scope>NUCLEOTIDE SEQUENCE [LARGE SCALE GENOMIC DNA]</scope>
    <source>
        <strain evidence="3 4">BN130099</strain>
    </source>
</reference>
<dbReference type="RefSeq" id="WP_149727405.1">
    <property type="nucleotide sequence ID" value="NZ_VUJV01000001.1"/>
</dbReference>
<protein>
    <submittedName>
        <fullName evidence="3">Uncharacterized protein</fullName>
    </submittedName>
</protein>
<dbReference type="AlphaFoldDB" id="A0A5B1LN50"/>
<comment type="caution">
    <text evidence="3">The sequence shown here is derived from an EMBL/GenBank/DDBJ whole genome shotgun (WGS) entry which is preliminary data.</text>
</comment>
<evidence type="ECO:0000313" key="4">
    <source>
        <dbReference type="Proteomes" id="UP000325003"/>
    </source>
</evidence>
<keyword evidence="2" id="KW-0732">Signal</keyword>
<dbReference type="EMBL" id="VUJV01000001">
    <property type="protein sequence ID" value="KAA1421944.1"/>
    <property type="molecule type" value="Genomic_DNA"/>
</dbReference>
<accession>A0A5B1LN50</accession>
<evidence type="ECO:0000256" key="1">
    <source>
        <dbReference type="SAM" id="Phobius"/>
    </source>
</evidence>
<gene>
    <name evidence="3" type="ORF">F0U44_06700</name>
</gene>
<organism evidence="3 4">
    <name type="scientific">Nocardioides humilatus</name>
    <dbReference type="NCBI Taxonomy" id="2607660"/>
    <lineage>
        <taxon>Bacteria</taxon>
        <taxon>Bacillati</taxon>
        <taxon>Actinomycetota</taxon>
        <taxon>Actinomycetes</taxon>
        <taxon>Propionibacteriales</taxon>
        <taxon>Nocardioidaceae</taxon>
        <taxon>Nocardioides</taxon>
    </lineage>
</organism>
<name>A0A5B1LN50_9ACTN</name>
<evidence type="ECO:0000313" key="3">
    <source>
        <dbReference type="EMBL" id="KAA1421944.1"/>
    </source>
</evidence>
<feature type="signal peptide" evidence="2">
    <location>
        <begin position="1"/>
        <end position="34"/>
    </location>
</feature>
<keyword evidence="1" id="KW-0472">Membrane</keyword>
<feature type="chain" id="PRO_5022719756" evidence="2">
    <location>
        <begin position="35"/>
        <end position="233"/>
    </location>
</feature>